<dbReference type="EMBL" id="CM023490">
    <property type="protein sequence ID" value="KAH6943440.1"/>
    <property type="molecule type" value="Genomic_DNA"/>
</dbReference>
<sequence>MEGEVIPSELLLLTCTEQRSGGCQLLRHLTYCNQVLWHAGLQLREDPGDEPGYLNVATVPGMCRKFPNCLDCVIDEKQALVLLQCLLQKHRCIVSLEANYGTVHATSALVEAIASSSSLLRLVIFGIAAEPLQMAEVPQGHDYAFVFLQDYMTSTARMDIPIGLLLRDDAIIVSLDLSELKMCPSTAEKLIDALIKNSTVEELAIAAGALTSAAPEDTSSLFTRFLLKENATIRKLNLVGDFRDLDIFSWCELAQAISDLGTLEYLTLEVIVSKKKYVLFLEAVARSKSVRSLTLLLNPLEEALVDNEPSEDSNNTSWILALQTARAIELLDLDALWMSSEECCILLESLAEKSNLTSLTLRHYDEEIEDACRIIQECNLTEKIRFEDRGVFQWGDSTFAECEEVASVEIYPLDFVSIALAANDVFHLMATCSHITSAYLFLPIFDGRIFSSLAASIVASSTLTKIKLHIQFEEAQHVDPEAVSQSLSNVYSALCSNTSLNKIELLSYSEFSEDDCNALADAPSNNRHLHELSVSWMEDEYVEVFLDRLLTRLDQNHSLLLLDVPFCLDAYAQMRAAQEMVRPEL</sequence>
<gene>
    <name evidence="1" type="ORF">HPB50_021672</name>
</gene>
<evidence type="ECO:0000313" key="1">
    <source>
        <dbReference type="EMBL" id="KAH6943440.1"/>
    </source>
</evidence>
<name>A0ACB7T9C5_HYAAI</name>
<dbReference type="Proteomes" id="UP000821845">
    <property type="component" value="Chromosome 10"/>
</dbReference>
<keyword evidence="2" id="KW-1185">Reference proteome</keyword>
<proteinExistence type="predicted"/>
<protein>
    <submittedName>
        <fullName evidence="1">Uncharacterized protein</fullName>
    </submittedName>
</protein>
<accession>A0ACB7T9C5</accession>
<organism evidence="1 2">
    <name type="scientific">Hyalomma asiaticum</name>
    <name type="common">Tick</name>
    <dbReference type="NCBI Taxonomy" id="266040"/>
    <lineage>
        <taxon>Eukaryota</taxon>
        <taxon>Metazoa</taxon>
        <taxon>Ecdysozoa</taxon>
        <taxon>Arthropoda</taxon>
        <taxon>Chelicerata</taxon>
        <taxon>Arachnida</taxon>
        <taxon>Acari</taxon>
        <taxon>Parasitiformes</taxon>
        <taxon>Ixodida</taxon>
        <taxon>Ixodoidea</taxon>
        <taxon>Ixodidae</taxon>
        <taxon>Hyalomminae</taxon>
        <taxon>Hyalomma</taxon>
    </lineage>
</organism>
<reference evidence="1" key="1">
    <citation type="submission" date="2020-05" db="EMBL/GenBank/DDBJ databases">
        <title>Large-scale comparative analyses of tick genomes elucidate their genetic diversity and vector capacities.</title>
        <authorList>
            <person name="Jia N."/>
            <person name="Wang J."/>
            <person name="Shi W."/>
            <person name="Du L."/>
            <person name="Sun Y."/>
            <person name="Zhan W."/>
            <person name="Jiang J."/>
            <person name="Wang Q."/>
            <person name="Zhang B."/>
            <person name="Ji P."/>
            <person name="Sakyi L.B."/>
            <person name="Cui X."/>
            <person name="Yuan T."/>
            <person name="Jiang B."/>
            <person name="Yang W."/>
            <person name="Lam T.T.-Y."/>
            <person name="Chang Q."/>
            <person name="Ding S."/>
            <person name="Wang X."/>
            <person name="Zhu J."/>
            <person name="Ruan X."/>
            <person name="Zhao L."/>
            <person name="Wei J."/>
            <person name="Que T."/>
            <person name="Du C."/>
            <person name="Cheng J."/>
            <person name="Dai P."/>
            <person name="Han X."/>
            <person name="Huang E."/>
            <person name="Gao Y."/>
            <person name="Liu J."/>
            <person name="Shao H."/>
            <person name="Ye R."/>
            <person name="Li L."/>
            <person name="Wei W."/>
            <person name="Wang X."/>
            <person name="Wang C."/>
            <person name="Yang T."/>
            <person name="Huo Q."/>
            <person name="Li W."/>
            <person name="Guo W."/>
            <person name="Chen H."/>
            <person name="Zhou L."/>
            <person name="Ni X."/>
            <person name="Tian J."/>
            <person name="Zhou Y."/>
            <person name="Sheng Y."/>
            <person name="Liu T."/>
            <person name="Pan Y."/>
            <person name="Xia L."/>
            <person name="Li J."/>
            <person name="Zhao F."/>
            <person name="Cao W."/>
        </authorList>
    </citation>
    <scope>NUCLEOTIDE SEQUENCE</scope>
    <source>
        <strain evidence="1">Hyas-2018</strain>
    </source>
</reference>
<evidence type="ECO:0000313" key="2">
    <source>
        <dbReference type="Proteomes" id="UP000821845"/>
    </source>
</evidence>
<comment type="caution">
    <text evidence="1">The sequence shown here is derived from an EMBL/GenBank/DDBJ whole genome shotgun (WGS) entry which is preliminary data.</text>
</comment>